<proteinExistence type="predicted"/>
<sequence>MKTFTILLQTWVLVLLLGYSAANAQDCSMITGAGGDIFPDKRCAPVVATLQARFFSPASQPAIANFKIKVSWADGSAPEIFPASASLNADGTSWVYEIKNIKHTYPKGGEDCNYVVEAYPIINNTVECTSKFYRGNVTVWDTDDENGGELALSSFLLCMPR</sequence>
<dbReference type="STRING" id="1279009.ADICEAN_03188"/>
<organism evidence="2 3">
    <name type="scientific">Cesiribacter andamanensis AMV16</name>
    <dbReference type="NCBI Taxonomy" id="1279009"/>
    <lineage>
        <taxon>Bacteria</taxon>
        <taxon>Pseudomonadati</taxon>
        <taxon>Bacteroidota</taxon>
        <taxon>Cytophagia</taxon>
        <taxon>Cytophagales</taxon>
        <taxon>Cesiribacteraceae</taxon>
        <taxon>Cesiribacter</taxon>
    </lineage>
</organism>
<dbReference type="EMBL" id="AODQ01000096">
    <property type="protein sequence ID" value="EMR01702.1"/>
    <property type="molecule type" value="Genomic_DNA"/>
</dbReference>
<keyword evidence="3" id="KW-1185">Reference proteome</keyword>
<evidence type="ECO:0000313" key="2">
    <source>
        <dbReference type="EMBL" id="EMR01702.1"/>
    </source>
</evidence>
<dbReference type="AlphaFoldDB" id="M7N342"/>
<comment type="caution">
    <text evidence="2">The sequence shown here is derived from an EMBL/GenBank/DDBJ whole genome shotgun (WGS) entry which is preliminary data.</text>
</comment>
<evidence type="ECO:0000256" key="1">
    <source>
        <dbReference type="SAM" id="SignalP"/>
    </source>
</evidence>
<feature type="signal peptide" evidence="1">
    <location>
        <begin position="1"/>
        <end position="24"/>
    </location>
</feature>
<dbReference type="RefSeq" id="WP_009196571.1">
    <property type="nucleotide sequence ID" value="NZ_AODQ01000096.1"/>
</dbReference>
<keyword evidence="1" id="KW-0732">Signal</keyword>
<name>M7N342_9BACT</name>
<evidence type="ECO:0000313" key="3">
    <source>
        <dbReference type="Proteomes" id="UP000011910"/>
    </source>
</evidence>
<gene>
    <name evidence="2" type="ORF">ADICEAN_03188</name>
</gene>
<dbReference type="Proteomes" id="UP000011910">
    <property type="component" value="Unassembled WGS sequence"/>
</dbReference>
<protein>
    <submittedName>
        <fullName evidence="2">Uncharacterized protein</fullName>
    </submittedName>
</protein>
<reference evidence="2 3" key="1">
    <citation type="journal article" date="2013" name="Genome Announc.">
        <title>Draft Genome Sequence of Cesiribacter andamanensis Strain AMV16T, Isolated from a Soil Sample from a Mud Volcano in the Andaman Islands, India.</title>
        <authorList>
            <person name="Shivaji S."/>
            <person name="Ara S."/>
            <person name="Begum Z."/>
            <person name="Srinivas T.N."/>
            <person name="Singh A."/>
            <person name="Kumar Pinnaka A."/>
        </authorList>
    </citation>
    <scope>NUCLEOTIDE SEQUENCE [LARGE SCALE GENOMIC DNA]</scope>
    <source>
        <strain evidence="2 3">AMV16</strain>
    </source>
</reference>
<feature type="chain" id="PRO_5004081612" evidence="1">
    <location>
        <begin position="25"/>
        <end position="161"/>
    </location>
</feature>
<accession>M7N342</accession>